<evidence type="ECO:0000313" key="1">
    <source>
        <dbReference type="EMBL" id="RVU30564.1"/>
    </source>
</evidence>
<name>A0A437Q7P7_9GAMM</name>
<reference evidence="1 2" key="1">
    <citation type="submission" date="2019-01" db="EMBL/GenBank/DDBJ databases">
        <authorList>
            <person name="Chen W.-M."/>
        </authorList>
    </citation>
    <scope>NUCLEOTIDE SEQUENCE [LARGE SCALE GENOMIC DNA]</scope>
    <source>
        <strain evidence="1 2">HPM-16</strain>
    </source>
</reference>
<dbReference type="EMBL" id="SACQ01000004">
    <property type="protein sequence ID" value="RVU30564.1"/>
    <property type="molecule type" value="Genomic_DNA"/>
</dbReference>
<protein>
    <submittedName>
        <fullName evidence="1">Citrate synthase</fullName>
    </submittedName>
</protein>
<sequence length="270" mass="29899">MKNVNEARRDEHFAEQISTAIWHEKPSDDNPFISRESRCHGYEHLALMQQKSFAEVIFLLFRAELPTQDEHTLFNELLIALIHPGPRHNATRAAMNAAVSKTHSSHILPLALQVLGGQWQGSEEVFLAAKFLLKSQGQAPEDFTIDTPAELTTDNTKPELQLAPGFGSLYGTRDTYTHQLADRLLALPQAGKTLQWGQQLITAQANERIGWRISGLTAACLIDLGFSPYQAELIFQIASAPGIAAQAAEKADQPITAMPFLNDKDYAIKT</sequence>
<dbReference type="Gene3D" id="1.10.580.10">
    <property type="entry name" value="Citrate Synthase, domain 1"/>
    <property type="match status" value="1"/>
</dbReference>
<keyword evidence="2" id="KW-1185">Reference proteome</keyword>
<dbReference type="InterPro" id="IPR016142">
    <property type="entry name" value="Citrate_synth-like_lrg_a-sub"/>
</dbReference>
<evidence type="ECO:0000313" key="2">
    <source>
        <dbReference type="Proteomes" id="UP000282818"/>
    </source>
</evidence>
<dbReference type="AlphaFoldDB" id="A0A437Q7P7"/>
<organism evidence="1 2">
    <name type="scientific">Neptunomonas marina</name>
    <dbReference type="NCBI Taxonomy" id="1815562"/>
    <lineage>
        <taxon>Bacteria</taxon>
        <taxon>Pseudomonadati</taxon>
        <taxon>Pseudomonadota</taxon>
        <taxon>Gammaproteobacteria</taxon>
        <taxon>Oceanospirillales</taxon>
        <taxon>Oceanospirillaceae</taxon>
        <taxon>Neptunomonas</taxon>
    </lineage>
</organism>
<dbReference type="InterPro" id="IPR036969">
    <property type="entry name" value="Citrate_synthase_sf"/>
</dbReference>
<dbReference type="RefSeq" id="WP_127694099.1">
    <property type="nucleotide sequence ID" value="NZ_SACQ01000004.1"/>
</dbReference>
<dbReference type="Proteomes" id="UP000282818">
    <property type="component" value="Unassembled WGS sequence"/>
</dbReference>
<proteinExistence type="predicted"/>
<dbReference type="SUPFAM" id="SSF48256">
    <property type="entry name" value="Citrate synthase"/>
    <property type="match status" value="1"/>
</dbReference>
<accession>A0A437Q7P7</accession>
<dbReference type="GO" id="GO:0046912">
    <property type="term" value="F:acyltransferase activity, acyl groups converted into alkyl on transfer"/>
    <property type="evidence" value="ECO:0007669"/>
    <property type="project" value="InterPro"/>
</dbReference>
<gene>
    <name evidence="1" type="ORF">EOE65_09580</name>
</gene>
<comment type="caution">
    <text evidence="1">The sequence shown here is derived from an EMBL/GenBank/DDBJ whole genome shotgun (WGS) entry which is preliminary data.</text>
</comment>